<dbReference type="InterPro" id="IPR019776">
    <property type="entry name" value="Flagellar_basal_body_rod_CS"/>
</dbReference>
<dbReference type="InterPro" id="IPR006300">
    <property type="entry name" value="FlgB"/>
</dbReference>
<accession>F2JGS7</accession>
<evidence type="ECO:0000256" key="2">
    <source>
        <dbReference type="ARBA" id="ARBA00009677"/>
    </source>
</evidence>
<comment type="similarity">
    <text evidence="2 6">Belongs to the flagella basal body rod proteins family.</text>
</comment>
<dbReference type="STRING" id="642492.Clole_2463"/>
<dbReference type="InterPro" id="IPR001444">
    <property type="entry name" value="Flag_bb_rod_N"/>
</dbReference>
<evidence type="ECO:0000256" key="6">
    <source>
        <dbReference type="PIRNR" id="PIRNR002889"/>
    </source>
</evidence>
<evidence type="ECO:0000256" key="3">
    <source>
        <dbReference type="ARBA" id="ARBA00014376"/>
    </source>
</evidence>
<sequence>MNIFSDIDLMNTAISATMLRKGIISENISNVDTPGYKRKDVRFETILEKEIKKGGTAGLNLKDIEPEIYTDYANSSYRLDGNNVDIDVEMAEEAKVSARYNALVTRVNSQLGRFSTVLQNLK</sequence>
<comment type="function">
    <text evidence="5 6">Structural component of flagellum, the bacterial motility apparatus. Part of the rod structure of flagellar basal body.</text>
</comment>
<dbReference type="NCBIfam" id="TIGR01396">
    <property type="entry name" value="FlgB"/>
    <property type="match status" value="1"/>
</dbReference>
<dbReference type="Pfam" id="PF00460">
    <property type="entry name" value="Flg_bb_rod"/>
    <property type="match status" value="1"/>
</dbReference>
<comment type="subunit">
    <text evidence="6">The basal body constitutes a major portion of the flagellar organelle and consists of a number of rings mounted on a central rod.</text>
</comment>
<dbReference type="GO" id="GO:0071978">
    <property type="term" value="P:bacterial-type flagellum-dependent swarming motility"/>
    <property type="evidence" value="ECO:0007669"/>
    <property type="project" value="TreeGrafter"/>
</dbReference>
<comment type="subcellular location">
    <subcellularLocation>
        <location evidence="1 6">Bacterial flagellum basal body</location>
    </subcellularLocation>
</comment>
<evidence type="ECO:0000313" key="9">
    <source>
        <dbReference type="Proteomes" id="UP000008467"/>
    </source>
</evidence>
<dbReference type="eggNOG" id="COG1815">
    <property type="taxonomic scope" value="Bacteria"/>
</dbReference>
<evidence type="ECO:0000259" key="7">
    <source>
        <dbReference type="Pfam" id="PF00460"/>
    </source>
</evidence>
<evidence type="ECO:0000256" key="1">
    <source>
        <dbReference type="ARBA" id="ARBA00004117"/>
    </source>
</evidence>
<dbReference type="Proteomes" id="UP000008467">
    <property type="component" value="Chromosome"/>
</dbReference>
<keyword evidence="8" id="KW-0966">Cell projection</keyword>
<dbReference type="KEGG" id="cle:Clole_2463"/>
<keyword evidence="8" id="KW-0969">Cilium</keyword>
<dbReference type="HOGENOM" id="CLU_125463_3_1_9"/>
<keyword evidence="9" id="KW-1185">Reference proteome</keyword>
<dbReference type="EMBL" id="CP002582">
    <property type="protein sequence ID" value="ADZ84169.1"/>
    <property type="molecule type" value="Genomic_DNA"/>
</dbReference>
<feature type="domain" description="Flagellar basal body rod protein N-terminal" evidence="7">
    <location>
        <begin position="22"/>
        <end position="37"/>
    </location>
</feature>
<keyword evidence="4 6" id="KW-0975">Bacterial flagellum</keyword>
<organism evidence="8 9">
    <name type="scientific">Cellulosilyticum lentocellum (strain ATCC 49066 / DSM 5427 / NCIMB 11756 / RHM5)</name>
    <name type="common">Clostridium lentocellum</name>
    <dbReference type="NCBI Taxonomy" id="642492"/>
    <lineage>
        <taxon>Bacteria</taxon>
        <taxon>Bacillati</taxon>
        <taxon>Bacillota</taxon>
        <taxon>Clostridia</taxon>
        <taxon>Lachnospirales</taxon>
        <taxon>Cellulosilyticaceae</taxon>
        <taxon>Cellulosilyticum</taxon>
    </lineage>
</organism>
<proteinExistence type="inferred from homology"/>
<dbReference type="PANTHER" id="PTHR30435:SF12">
    <property type="entry name" value="FLAGELLAR BASAL BODY ROD PROTEIN FLGB"/>
    <property type="match status" value="1"/>
</dbReference>
<keyword evidence="8" id="KW-0282">Flagellum</keyword>
<dbReference type="PANTHER" id="PTHR30435">
    <property type="entry name" value="FLAGELLAR PROTEIN"/>
    <property type="match status" value="1"/>
</dbReference>
<dbReference type="AlphaFoldDB" id="F2JGS7"/>
<name>F2JGS7_CELLD</name>
<evidence type="ECO:0000256" key="5">
    <source>
        <dbReference type="ARBA" id="ARBA00024934"/>
    </source>
</evidence>
<reference evidence="8 9" key="1">
    <citation type="journal article" date="2011" name="J. Bacteriol.">
        <title>Complete genome sequence of the cellulose-degrading bacterium Cellulosilyticum lentocellum.</title>
        <authorList>
            <consortium name="US DOE Joint Genome Institute"/>
            <person name="Miller D.A."/>
            <person name="Suen G."/>
            <person name="Bruce D."/>
            <person name="Copeland A."/>
            <person name="Cheng J.F."/>
            <person name="Detter C."/>
            <person name="Goodwin L.A."/>
            <person name="Han C.S."/>
            <person name="Hauser L.J."/>
            <person name="Land M.L."/>
            <person name="Lapidus A."/>
            <person name="Lucas S."/>
            <person name="Meincke L."/>
            <person name="Pitluck S."/>
            <person name="Tapia R."/>
            <person name="Teshima H."/>
            <person name="Woyke T."/>
            <person name="Fox B.G."/>
            <person name="Angert E.R."/>
            <person name="Currie C.R."/>
        </authorList>
    </citation>
    <scope>NUCLEOTIDE SEQUENCE [LARGE SCALE GENOMIC DNA]</scope>
    <source>
        <strain evidence="9">ATCC 49066 / DSM 5427 / NCIMB 11756 / RHM5</strain>
    </source>
</reference>
<gene>
    <name evidence="8" type="ordered locus">Clole_2463</name>
</gene>
<dbReference type="PROSITE" id="PS00588">
    <property type="entry name" value="FLAGELLA_BB_ROD"/>
    <property type="match status" value="1"/>
</dbReference>
<dbReference type="PIRSF" id="PIRSF002889">
    <property type="entry name" value="Rod_FlgB"/>
    <property type="match status" value="1"/>
</dbReference>
<dbReference type="GO" id="GO:0030694">
    <property type="term" value="C:bacterial-type flagellum basal body, rod"/>
    <property type="evidence" value="ECO:0007669"/>
    <property type="project" value="InterPro"/>
</dbReference>
<evidence type="ECO:0000256" key="4">
    <source>
        <dbReference type="ARBA" id="ARBA00023143"/>
    </source>
</evidence>
<evidence type="ECO:0000313" key="8">
    <source>
        <dbReference type="EMBL" id="ADZ84169.1"/>
    </source>
</evidence>
<protein>
    <recommendedName>
        <fullName evidence="3 6">Flagellar basal body rod protein FlgB</fullName>
    </recommendedName>
</protein>
<dbReference type="RefSeq" id="WP_013657462.1">
    <property type="nucleotide sequence ID" value="NC_015275.1"/>
</dbReference>